<protein>
    <recommendedName>
        <fullName evidence="3">BTB domain-containing protein</fullName>
    </recommendedName>
</protein>
<keyword evidence="5" id="KW-1185">Reference proteome</keyword>
<dbReference type="InterPro" id="IPR000210">
    <property type="entry name" value="BTB/POZ_dom"/>
</dbReference>
<keyword evidence="2" id="KW-0677">Repeat</keyword>
<name>A0AAD1YAL5_EUPCR</name>
<dbReference type="InterPro" id="IPR011333">
    <property type="entry name" value="SKP1/BTB/POZ_sf"/>
</dbReference>
<evidence type="ECO:0000256" key="2">
    <source>
        <dbReference type="ARBA" id="ARBA00022737"/>
    </source>
</evidence>
<organism evidence="4 5">
    <name type="scientific">Euplotes crassus</name>
    <dbReference type="NCBI Taxonomy" id="5936"/>
    <lineage>
        <taxon>Eukaryota</taxon>
        <taxon>Sar</taxon>
        <taxon>Alveolata</taxon>
        <taxon>Ciliophora</taxon>
        <taxon>Intramacronucleata</taxon>
        <taxon>Spirotrichea</taxon>
        <taxon>Hypotrichia</taxon>
        <taxon>Euplotida</taxon>
        <taxon>Euplotidae</taxon>
        <taxon>Moneuplotes</taxon>
    </lineage>
</organism>
<dbReference type="Pfam" id="PF24681">
    <property type="entry name" value="Kelch_KLHDC2_KLHL20_DRC7"/>
    <property type="match status" value="2"/>
</dbReference>
<dbReference type="SMART" id="SM00225">
    <property type="entry name" value="BTB"/>
    <property type="match status" value="1"/>
</dbReference>
<dbReference type="Gene3D" id="2.120.10.80">
    <property type="entry name" value="Kelch-type beta propeller"/>
    <property type="match status" value="2"/>
</dbReference>
<dbReference type="SUPFAM" id="SSF54695">
    <property type="entry name" value="POZ domain"/>
    <property type="match status" value="1"/>
</dbReference>
<dbReference type="Gene3D" id="3.30.710.10">
    <property type="entry name" value="Potassium Channel Kv1.1, Chain A"/>
    <property type="match status" value="1"/>
</dbReference>
<evidence type="ECO:0000313" key="4">
    <source>
        <dbReference type="EMBL" id="CAI2387729.1"/>
    </source>
</evidence>
<comment type="caution">
    <text evidence="4">The sequence shown here is derived from an EMBL/GenBank/DDBJ whole genome shotgun (WGS) entry which is preliminary data.</text>
</comment>
<feature type="domain" description="BTB" evidence="3">
    <location>
        <begin position="619"/>
        <end position="689"/>
    </location>
</feature>
<evidence type="ECO:0000259" key="3">
    <source>
        <dbReference type="PROSITE" id="PS50097"/>
    </source>
</evidence>
<dbReference type="SUPFAM" id="SSF117281">
    <property type="entry name" value="Kelch motif"/>
    <property type="match status" value="2"/>
</dbReference>
<dbReference type="Pfam" id="PF00651">
    <property type="entry name" value="BTB"/>
    <property type="match status" value="1"/>
</dbReference>
<evidence type="ECO:0000256" key="1">
    <source>
        <dbReference type="ARBA" id="ARBA00022441"/>
    </source>
</evidence>
<dbReference type="Proteomes" id="UP001295684">
    <property type="component" value="Unassembled WGS sequence"/>
</dbReference>
<proteinExistence type="predicted"/>
<dbReference type="PANTHER" id="PTHR23244">
    <property type="entry name" value="KELCH REPEAT DOMAIN"/>
    <property type="match status" value="1"/>
</dbReference>
<dbReference type="AlphaFoldDB" id="A0AAD1YAL5"/>
<reference evidence="4" key="1">
    <citation type="submission" date="2023-07" db="EMBL/GenBank/DDBJ databases">
        <authorList>
            <consortium name="AG Swart"/>
            <person name="Singh M."/>
            <person name="Singh A."/>
            <person name="Seah K."/>
            <person name="Emmerich C."/>
        </authorList>
    </citation>
    <scope>NUCLEOTIDE SEQUENCE</scope>
    <source>
        <strain evidence="4">DP1</strain>
    </source>
</reference>
<gene>
    <name evidence="4" type="ORF">ECRASSUSDP1_LOCUS29363</name>
</gene>
<accession>A0AAD1YAL5</accession>
<dbReference type="InterPro" id="IPR015915">
    <property type="entry name" value="Kelch-typ_b-propeller"/>
</dbReference>
<evidence type="ECO:0000313" key="5">
    <source>
        <dbReference type="Proteomes" id="UP001295684"/>
    </source>
</evidence>
<dbReference type="EMBL" id="CAMPGE010030219">
    <property type="protein sequence ID" value="CAI2387729.1"/>
    <property type="molecule type" value="Genomic_DNA"/>
</dbReference>
<keyword evidence="1" id="KW-0880">Kelch repeat</keyword>
<dbReference type="PROSITE" id="PS50097">
    <property type="entry name" value="BTB"/>
    <property type="match status" value="1"/>
</dbReference>
<sequence>MEAFDEEPSIMVKTLNTGFLDPDYREEDDTIPEKVMNMGEEFLPRSGHSATLIGNHIYLFGGLDSDKKAYDSLLSFDIEQMEIMKVKPKGIMPKGRASHAACADILQSRIYFHGGADISGTVYDDLISYSPVKNRFESIETTGDKPPPLYGHSLVPYKHYLYLFGGTSGFVYFNHLFKLDLITKVWTEIKSTGKIPESRYKHCVVCNYPTDPAKMPALDNDDPDCFYVIGGNNGKINFGTIHKYDLRSNKWENLKIKRNQGLFKGRFGHSSIYFNESIYIFGGWADKKRRNDLLRFNFQKSSWVKEDVGDEHYMPSERDFHASVLQDNYFYIIGGSDKKVKLNEIHRIKIKDENPSRTFSKDFGRLLDQLTEDHFFSDCHITFTDKEGESKETVYSYYPLVCRRASKILEDCKKIEGEEVVLYEVHKELSSPIHTGAIRCLFEYIYTDWIDFKSFDLSICFPLLQYAIELRLLRLTKIVSQYIVLNLNFANTVEYLNQVTEIEEEFDLGNRKSLDKEFNTFRQVFGTLKKAILKFVTTHKRKFKSMKQYEDLNPHSVLAIDEYCALKVARTNKKSPYDGSPTKRAKADPSVVNTNLLSVERVAKNFSNELKEIYEDRYHNYTIKCGSNTFLSDMFVLAGRSDYFRGMFLSSMSENINRELEIALPTGIKPKTFRVFIKYLYCDDVALPDKLDVEESAYLFECADFYQITNADRLKALCEARVKQEASTDVRDVFEQTVKLGDK</sequence>